<dbReference type="EMBL" id="LTAI01000474">
    <property type="protein sequence ID" value="ORD98732.1"/>
    <property type="molecule type" value="Genomic_DNA"/>
</dbReference>
<evidence type="ECO:0000313" key="3">
    <source>
        <dbReference type="Proteomes" id="UP000192501"/>
    </source>
</evidence>
<accession>A0A1X0QG38</accession>
<evidence type="ECO:0000313" key="2">
    <source>
        <dbReference type="EMBL" id="ORD98732.1"/>
    </source>
</evidence>
<dbReference type="VEuPathDB" id="MicrosporidiaDB:A0H76_1996"/>
<comment type="caution">
    <text evidence="2">The sequence shown here is derived from an EMBL/GenBank/DDBJ whole genome shotgun (WGS) entry which is preliminary data.</text>
</comment>
<protein>
    <submittedName>
        <fullName evidence="2">Uncharacterized protein</fullName>
    </submittedName>
</protein>
<dbReference type="VEuPathDB" id="MicrosporidiaDB:HERIO_2039"/>
<evidence type="ECO:0000256" key="1">
    <source>
        <dbReference type="SAM" id="MobiDB-lite"/>
    </source>
</evidence>
<feature type="compositionally biased region" description="Basic and acidic residues" evidence="1">
    <location>
        <begin position="360"/>
        <end position="379"/>
    </location>
</feature>
<dbReference type="AlphaFoldDB" id="A0A1X0QG38"/>
<sequence length="379" mass="44394">MFKLSIFVNLIKSLTLYEDSQNADHLVETNYDPSNFNAFDLFDISKSVDDDKMKDIIDKCYQILSDRLLKNKTNNAFLVRTCGNLFAYNFIRDNDEDTNTSKYLYRIERLLPEKLKKLDTLPFYIYPILVKNKKMEPFGPFFDNNETIYTPNFTNTSSDDQLQNPDLDTFNFDPVFLVDLADKGGEYQREIIRDDDDTPIYREIINVSKNEDDCNNNERFKSWSSNNDPNKMTSLEFLNKLTEEEINRNKEILQKKLFELLSLLAKNKDYDRNALETDFNRFISTIDKLKFNNFRSEISSQQIAAAFERSIQHFESELIKAEVTNVFTVLTEVLKKIPGPVGPIFNSHLFMKKLTGRSQKRPEGKQDRTKSVVKNKNHE</sequence>
<dbReference type="VEuPathDB" id="MicrosporidiaDB:HERIO_2040"/>
<gene>
    <name evidence="2" type="ORF">A0H76_1996</name>
</gene>
<proteinExistence type="predicted"/>
<reference evidence="2 3" key="1">
    <citation type="journal article" date="2017" name="Environ. Microbiol.">
        <title>Decay of the glycolytic pathway and adaptation to intranuclear parasitism within Enterocytozoonidae microsporidia.</title>
        <authorList>
            <person name="Wiredu Boakye D."/>
            <person name="Jaroenlak P."/>
            <person name="Prachumwat A."/>
            <person name="Williams T.A."/>
            <person name="Bateman K.S."/>
            <person name="Itsathitphaisarn O."/>
            <person name="Sritunyalucksana K."/>
            <person name="Paszkiewicz K.H."/>
            <person name="Moore K.A."/>
            <person name="Stentiford G.D."/>
            <person name="Williams B.A."/>
        </authorList>
    </citation>
    <scope>NUCLEOTIDE SEQUENCE [LARGE SCALE GENOMIC DNA]</scope>
    <source>
        <strain evidence="3">canceri</strain>
    </source>
</reference>
<organism evidence="2 3">
    <name type="scientific">Hepatospora eriocheir</name>
    <dbReference type="NCBI Taxonomy" id="1081669"/>
    <lineage>
        <taxon>Eukaryota</taxon>
        <taxon>Fungi</taxon>
        <taxon>Fungi incertae sedis</taxon>
        <taxon>Microsporidia</taxon>
        <taxon>Hepatosporidae</taxon>
        <taxon>Hepatospora</taxon>
    </lineage>
</organism>
<feature type="region of interest" description="Disordered" evidence="1">
    <location>
        <begin position="356"/>
        <end position="379"/>
    </location>
</feature>
<dbReference type="Proteomes" id="UP000192501">
    <property type="component" value="Unassembled WGS sequence"/>
</dbReference>
<name>A0A1X0QG38_9MICR</name>